<comment type="subcellular location">
    <subcellularLocation>
        <location evidence="1">Membrane</location>
        <topology evidence="1">Single-pass membrane protein</topology>
    </subcellularLocation>
</comment>
<evidence type="ECO:0000256" key="10">
    <source>
        <dbReference type="SAM" id="MobiDB-lite"/>
    </source>
</evidence>
<accession>A0AAQ3N0B4</accession>
<proteinExistence type="predicted"/>
<feature type="compositionally biased region" description="Low complexity" evidence="10">
    <location>
        <begin position="470"/>
        <end position="483"/>
    </location>
</feature>
<reference evidence="11 12" key="1">
    <citation type="journal article" date="2023" name="Life. Sci Alliance">
        <title>Evolutionary insights into 3D genome organization and epigenetic landscape of Vigna mungo.</title>
        <authorList>
            <person name="Junaid A."/>
            <person name="Singh B."/>
            <person name="Bhatia S."/>
        </authorList>
    </citation>
    <scope>NUCLEOTIDE SEQUENCE [LARGE SCALE GENOMIC DNA]</scope>
    <source>
        <strain evidence="11">Urdbean</strain>
    </source>
</reference>
<dbReference type="Proteomes" id="UP001374535">
    <property type="component" value="Chromosome 8"/>
</dbReference>
<dbReference type="AlphaFoldDB" id="A0AAQ3N0B4"/>
<keyword evidence="2" id="KW-0433">Leucine-rich repeat</keyword>
<keyword evidence="8" id="KW-0675">Receptor</keyword>
<dbReference type="Gene3D" id="3.30.200.20">
    <property type="entry name" value="Phosphorylase Kinase, domain 1"/>
    <property type="match status" value="1"/>
</dbReference>
<keyword evidence="6" id="KW-1133">Transmembrane helix</keyword>
<dbReference type="InterPro" id="IPR011009">
    <property type="entry name" value="Kinase-like_dom_sf"/>
</dbReference>
<evidence type="ECO:0000313" key="12">
    <source>
        <dbReference type="Proteomes" id="UP001374535"/>
    </source>
</evidence>
<sequence>MSGNFRDPQKYSGKFLLYPGRLAQCTADKSLRTVTLHTLGNFVQVTFIFCKCQAKIHHEKFGRVNNPENGKGEVNIDMMSLTNSNGYGGVPSELHSQGSECSDIHFFEGGHAIISIQVLQQVTNNFSEKNILGSRGFEVVYKGELHDGSKISVKRMKFVVTGSKELNEFQEDIAVLTKLVSPMHFEQAFVLVRKGSGKFAEVKEFKNLERNLRRNSSYKEGRDFGRIPRTTIYQETKSGIKGPVVGGYPNTLIIIQSQLEKDVLCDESGLTNWALSEVLDVSKNSLSGHIQKFPTKVMLNTNYNPFVLYIEGSGGSGTPPSRVLVMHQPEVQMHHQLVFHTIMLELQLEVLDVSKNNLSGHISKFPTKMMLNTNYNPFLLYIEVGGGSGTTPSSGYGDAPTGGPNAPLGCFSLSYAWIAGLTNLAQLEVLDVSKNNISDHIPKFSTKVMLNTNYSPCLLYIECGSGNGTTSSSDSGDAPTGSPNAPSDLTNLTQLDVLDVSKNNLSDHIPKFLTKVMLNTIYSPCLLYIEGGSGSGTTPSSGSGDAPTGSPNAPSGGFSLSYAWIVRFSLSYAWFVTLNMFGR</sequence>
<keyword evidence="12" id="KW-1185">Reference proteome</keyword>
<evidence type="ECO:0000313" key="11">
    <source>
        <dbReference type="EMBL" id="WVZ00326.1"/>
    </source>
</evidence>
<dbReference type="InterPro" id="IPR052422">
    <property type="entry name" value="Auxin_Ser/Thr_Kinase"/>
</dbReference>
<dbReference type="GO" id="GO:0016020">
    <property type="term" value="C:membrane"/>
    <property type="evidence" value="ECO:0007669"/>
    <property type="project" value="UniProtKB-SubCell"/>
</dbReference>
<dbReference type="Gene3D" id="3.80.10.10">
    <property type="entry name" value="Ribonuclease Inhibitor"/>
    <property type="match status" value="2"/>
</dbReference>
<evidence type="ECO:0000256" key="7">
    <source>
        <dbReference type="ARBA" id="ARBA00023136"/>
    </source>
</evidence>
<evidence type="ECO:0000256" key="2">
    <source>
        <dbReference type="ARBA" id="ARBA00022614"/>
    </source>
</evidence>
<evidence type="ECO:0000256" key="4">
    <source>
        <dbReference type="ARBA" id="ARBA00022729"/>
    </source>
</evidence>
<gene>
    <name evidence="11" type="ORF">V8G54_026395</name>
</gene>
<keyword evidence="4" id="KW-0732">Signal</keyword>
<dbReference type="PANTHER" id="PTHR47986">
    <property type="entry name" value="OSJNBA0070M12.3 PROTEIN"/>
    <property type="match status" value="1"/>
</dbReference>
<evidence type="ECO:0000256" key="8">
    <source>
        <dbReference type="ARBA" id="ARBA00023170"/>
    </source>
</evidence>
<keyword evidence="7" id="KW-0472">Membrane</keyword>
<evidence type="ECO:0000256" key="9">
    <source>
        <dbReference type="ARBA" id="ARBA00023180"/>
    </source>
</evidence>
<dbReference type="PANTHER" id="PTHR47986:SF10">
    <property type="entry name" value="RECEPTOR-LIKE KINASE TMK4"/>
    <property type="match status" value="1"/>
</dbReference>
<dbReference type="SUPFAM" id="SSF52047">
    <property type="entry name" value="RNI-like"/>
    <property type="match status" value="1"/>
</dbReference>
<evidence type="ECO:0000256" key="3">
    <source>
        <dbReference type="ARBA" id="ARBA00022692"/>
    </source>
</evidence>
<dbReference type="SUPFAM" id="SSF56112">
    <property type="entry name" value="Protein kinase-like (PK-like)"/>
    <property type="match status" value="1"/>
</dbReference>
<keyword evidence="9" id="KW-0325">Glycoprotein</keyword>
<evidence type="ECO:0000256" key="1">
    <source>
        <dbReference type="ARBA" id="ARBA00004167"/>
    </source>
</evidence>
<keyword evidence="5" id="KW-0677">Repeat</keyword>
<dbReference type="InterPro" id="IPR032675">
    <property type="entry name" value="LRR_dom_sf"/>
</dbReference>
<dbReference type="EMBL" id="CP144693">
    <property type="protein sequence ID" value="WVZ00326.1"/>
    <property type="molecule type" value="Genomic_DNA"/>
</dbReference>
<name>A0AAQ3N0B4_VIGMU</name>
<keyword evidence="3" id="KW-0812">Transmembrane</keyword>
<evidence type="ECO:0000256" key="5">
    <source>
        <dbReference type="ARBA" id="ARBA00022737"/>
    </source>
</evidence>
<evidence type="ECO:0000256" key="6">
    <source>
        <dbReference type="ARBA" id="ARBA00022989"/>
    </source>
</evidence>
<organism evidence="11 12">
    <name type="scientific">Vigna mungo</name>
    <name type="common">Black gram</name>
    <name type="synonym">Phaseolus mungo</name>
    <dbReference type="NCBI Taxonomy" id="3915"/>
    <lineage>
        <taxon>Eukaryota</taxon>
        <taxon>Viridiplantae</taxon>
        <taxon>Streptophyta</taxon>
        <taxon>Embryophyta</taxon>
        <taxon>Tracheophyta</taxon>
        <taxon>Spermatophyta</taxon>
        <taxon>Magnoliopsida</taxon>
        <taxon>eudicotyledons</taxon>
        <taxon>Gunneridae</taxon>
        <taxon>Pentapetalae</taxon>
        <taxon>rosids</taxon>
        <taxon>fabids</taxon>
        <taxon>Fabales</taxon>
        <taxon>Fabaceae</taxon>
        <taxon>Papilionoideae</taxon>
        <taxon>50 kb inversion clade</taxon>
        <taxon>NPAAA clade</taxon>
        <taxon>indigoferoid/millettioid clade</taxon>
        <taxon>Phaseoleae</taxon>
        <taxon>Vigna</taxon>
    </lineage>
</organism>
<protein>
    <submittedName>
        <fullName evidence="11">Uncharacterized protein</fullName>
    </submittedName>
</protein>
<feature type="region of interest" description="Disordered" evidence="10">
    <location>
        <begin position="470"/>
        <end position="489"/>
    </location>
</feature>